<gene>
    <name evidence="1" type="ORF">KP509_32G061500</name>
</gene>
<protein>
    <submittedName>
        <fullName evidence="1">Uncharacterized protein</fullName>
    </submittedName>
</protein>
<proteinExistence type="predicted"/>
<evidence type="ECO:0000313" key="1">
    <source>
        <dbReference type="EMBL" id="KAH7287544.1"/>
    </source>
</evidence>
<dbReference type="AlphaFoldDB" id="A0A8T2QVC3"/>
<dbReference type="EMBL" id="CM035437">
    <property type="protein sequence ID" value="KAH7287544.1"/>
    <property type="molecule type" value="Genomic_DNA"/>
</dbReference>
<accession>A0A8T2QVC3</accession>
<name>A0A8T2QVC3_CERRI</name>
<organism evidence="1 2">
    <name type="scientific">Ceratopteris richardii</name>
    <name type="common">Triangle waterfern</name>
    <dbReference type="NCBI Taxonomy" id="49495"/>
    <lineage>
        <taxon>Eukaryota</taxon>
        <taxon>Viridiplantae</taxon>
        <taxon>Streptophyta</taxon>
        <taxon>Embryophyta</taxon>
        <taxon>Tracheophyta</taxon>
        <taxon>Polypodiopsida</taxon>
        <taxon>Polypodiidae</taxon>
        <taxon>Polypodiales</taxon>
        <taxon>Pteridineae</taxon>
        <taxon>Pteridaceae</taxon>
        <taxon>Parkerioideae</taxon>
        <taxon>Ceratopteris</taxon>
    </lineage>
</organism>
<keyword evidence="2" id="KW-1185">Reference proteome</keyword>
<comment type="caution">
    <text evidence="1">The sequence shown here is derived from an EMBL/GenBank/DDBJ whole genome shotgun (WGS) entry which is preliminary data.</text>
</comment>
<dbReference type="Proteomes" id="UP000825935">
    <property type="component" value="Chromosome 32"/>
</dbReference>
<evidence type="ECO:0000313" key="2">
    <source>
        <dbReference type="Proteomes" id="UP000825935"/>
    </source>
</evidence>
<reference evidence="1" key="1">
    <citation type="submission" date="2021-08" db="EMBL/GenBank/DDBJ databases">
        <title>WGS assembly of Ceratopteris richardii.</title>
        <authorList>
            <person name="Marchant D.B."/>
            <person name="Chen G."/>
            <person name="Jenkins J."/>
            <person name="Shu S."/>
            <person name="Leebens-Mack J."/>
            <person name="Grimwood J."/>
            <person name="Schmutz J."/>
            <person name="Soltis P."/>
            <person name="Soltis D."/>
            <person name="Chen Z.-H."/>
        </authorList>
    </citation>
    <scope>NUCLEOTIDE SEQUENCE</scope>
    <source>
        <strain evidence="1">Whitten #5841</strain>
        <tissue evidence="1">Leaf</tissue>
    </source>
</reference>
<sequence>MVLETTFAVCNLCMSRVTPVSSFFSVSEKSWIREWSAFFSSACPLSRERGSSVNNFFIGFATSRGGTWREREGWTAVKRNTFECSCTVLALEIMETRAEGVYSFSAPSSFLLSFGPESRIEASMGFDMHGVQSKERRAP</sequence>